<dbReference type="InterPro" id="IPR005302">
    <property type="entry name" value="MoCF_Sase_C"/>
</dbReference>
<evidence type="ECO:0000313" key="3">
    <source>
        <dbReference type="Proteomes" id="UP000186074"/>
    </source>
</evidence>
<dbReference type="GO" id="GO:0030170">
    <property type="term" value="F:pyridoxal phosphate binding"/>
    <property type="evidence" value="ECO:0007669"/>
    <property type="project" value="InterPro"/>
</dbReference>
<dbReference type="Pfam" id="PF03473">
    <property type="entry name" value="MOSC"/>
    <property type="match status" value="1"/>
</dbReference>
<keyword evidence="3" id="KW-1185">Reference proteome</keyword>
<dbReference type="STRING" id="1850254.LPB137_11490"/>
<dbReference type="RefSeq" id="WP_076088199.1">
    <property type="nucleotide sequence ID" value="NZ_CP019070.1"/>
</dbReference>
<dbReference type="OrthoDB" id="9784492at2"/>
<dbReference type="KEGG" id="alp:LPB137_11490"/>
<dbReference type="Proteomes" id="UP000186074">
    <property type="component" value="Chromosome"/>
</dbReference>
<dbReference type="Gene3D" id="2.40.33.20">
    <property type="entry name" value="PK beta-barrel domain-like"/>
    <property type="match status" value="1"/>
</dbReference>
<dbReference type="AlphaFoldDB" id="A0A1P8KPF7"/>
<dbReference type="InterPro" id="IPR011037">
    <property type="entry name" value="Pyrv_Knase-like_insert_dom_sf"/>
</dbReference>
<name>A0A1P8KPF7_9BACT</name>
<dbReference type="SUPFAM" id="SSF50800">
    <property type="entry name" value="PK beta-barrel domain-like"/>
    <property type="match status" value="1"/>
</dbReference>
<evidence type="ECO:0000259" key="1">
    <source>
        <dbReference type="PROSITE" id="PS51340"/>
    </source>
</evidence>
<dbReference type="GO" id="GO:0030151">
    <property type="term" value="F:molybdenum ion binding"/>
    <property type="evidence" value="ECO:0007669"/>
    <property type="project" value="InterPro"/>
</dbReference>
<accession>A0A1P8KPF7</accession>
<evidence type="ECO:0000313" key="2">
    <source>
        <dbReference type="EMBL" id="APW66430.1"/>
    </source>
</evidence>
<dbReference type="EMBL" id="CP019070">
    <property type="protein sequence ID" value="APW66430.1"/>
    <property type="molecule type" value="Genomic_DNA"/>
</dbReference>
<gene>
    <name evidence="2" type="ORF">LPB137_11490</name>
</gene>
<organism evidence="2 3">
    <name type="scientific">Poseidonibacter parvus</name>
    <dbReference type="NCBI Taxonomy" id="1850254"/>
    <lineage>
        <taxon>Bacteria</taxon>
        <taxon>Pseudomonadati</taxon>
        <taxon>Campylobacterota</taxon>
        <taxon>Epsilonproteobacteria</taxon>
        <taxon>Campylobacterales</taxon>
        <taxon>Arcobacteraceae</taxon>
        <taxon>Poseidonibacter</taxon>
    </lineage>
</organism>
<dbReference type="GO" id="GO:0003824">
    <property type="term" value="F:catalytic activity"/>
    <property type="evidence" value="ECO:0007669"/>
    <property type="project" value="InterPro"/>
</dbReference>
<reference evidence="2 3" key="1">
    <citation type="submission" date="2017-01" db="EMBL/GenBank/DDBJ databases">
        <title>Genome sequencing of Arcobacter sp. LPB0137.</title>
        <authorList>
            <person name="Lee G.-W."/>
            <person name="Yi H."/>
        </authorList>
    </citation>
    <scope>NUCLEOTIDE SEQUENCE [LARGE SCALE GENOMIC DNA]</scope>
    <source>
        <strain evidence="2 3">LPB0137</strain>
    </source>
</reference>
<protein>
    <submittedName>
        <fullName evidence="2">MOSC domain-containing protein</fullName>
    </submittedName>
</protein>
<proteinExistence type="predicted"/>
<feature type="domain" description="MOSC" evidence="1">
    <location>
        <begin position="23"/>
        <end position="147"/>
    </location>
</feature>
<sequence>MKKIGKVIEIFSAKKDSSGLPRPKVNELDIINGFGIKDDKFAGKDEDKSVMVVGSVAYNIAEENKIDLQLGSLGENILFDFNPHEYKIGTVFVIGSVKLEITQNCTICNHLSVFGKELPSLVKDHRGLYCKILSSGIIKKENEVYIKE</sequence>
<dbReference type="PROSITE" id="PS51340">
    <property type="entry name" value="MOSC"/>
    <property type="match status" value="1"/>
</dbReference>